<keyword evidence="5" id="KW-1185">Reference proteome</keyword>
<accession>A0A510HM61</accession>
<dbReference type="Gene3D" id="3.90.850.10">
    <property type="entry name" value="Fumarylacetoacetase-like, C-terminal domain"/>
    <property type="match status" value="1"/>
</dbReference>
<dbReference type="InterPro" id="IPR051121">
    <property type="entry name" value="FAH"/>
</dbReference>
<dbReference type="PANTHER" id="PTHR42796">
    <property type="entry name" value="FUMARYLACETOACETATE HYDROLASE DOMAIN-CONTAINING PROTEIN 2A-RELATED"/>
    <property type="match status" value="1"/>
</dbReference>
<dbReference type="GO" id="GO:0003824">
    <property type="term" value="F:catalytic activity"/>
    <property type="evidence" value="ECO:0007669"/>
    <property type="project" value="InterPro"/>
</dbReference>
<dbReference type="AlphaFoldDB" id="A0A510HM61"/>
<name>A0A510HM61_9ACTN</name>
<proteinExistence type="inferred from homology"/>
<evidence type="ECO:0000313" key="4">
    <source>
        <dbReference type="EMBL" id="BBL81071.1"/>
    </source>
</evidence>
<keyword evidence="2" id="KW-0479">Metal-binding</keyword>
<dbReference type="SUPFAM" id="SSF56529">
    <property type="entry name" value="FAH"/>
    <property type="match status" value="1"/>
</dbReference>
<dbReference type="InterPro" id="IPR011234">
    <property type="entry name" value="Fumarylacetoacetase-like_C"/>
</dbReference>
<comment type="similarity">
    <text evidence="1">Belongs to the FAH family.</text>
</comment>
<evidence type="ECO:0000259" key="3">
    <source>
        <dbReference type="Pfam" id="PF01557"/>
    </source>
</evidence>
<reference evidence="4" key="1">
    <citation type="journal article" date="2019" name="Microbiol. Resour. Announc.">
        <title>Complete Genome Sequence of Rubrobacter xylanophilus Strain AA3-22, Isolated from Arima Onsen in Japan.</title>
        <authorList>
            <person name="Tomariguchi N."/>
            <person name="Miyazaki K."/>
        </authorList>
    </citation>
    <scope>NUCLEOTIDE SEQUENCE [LARGE SCALE GENOMIC DNA]</scope>
    <source>
        <strain evidence="4">AA3-22</strain>
    </source>
</reference>
<protein>
    <recommendedName>
        <fullName evidence="3">Fumarylacetoacetase-like C-terminal domain-containing protein</fullName>
    </recommendedName>
</protein>
<dbReference type="EMBL" id="AP019791">
    <property type="protein sequence ID" value="BBL81071.1"/>
    <property type="molecule type" value="Genomic_DNA"/>
</dbReference>
<dbReference type="Proteomes" id="UP000318065">
    <property type="component" value="Chromosome"/>
</dbReference>
<sequence>MAERMYLSRHAAPGGPRWALDGRYLPAGFTLDLLLQLPAGSVEGFLRALPAGDPAEHPPLAPLEPGHEVWASGVTYERSREARMLESSEADIYDKVYTAERPELFFKAPGWRVVGPGEMVRVRSDSGWNVPEPELVLVLNSRMEIVGYTAGNDVSSRDIEGENPLYLPQAKIYDGACSLGPGIELAEAAELGDLEISLRILRGGEKAFEGKTSTSRMVRPPQELAAYLGKELSFPAGAFLMTGTGIVPEEEFSLAPGDTVEVAVGEMRLGNEVAPLREAPAESG</sequence>
<gene>
    <name evidence="4" type="ORF">RxyAA322_29250</name>
</gene>
<evidence type="ECO:0000256" key="2">
    <source>
        <dbReference type="ARBA" id="ARBA00022723"/>
    </source>
</evidence>
<dbReference type="GO" id="GO:0044281">
    <property type="term" value="P:small molecule metabolic process"/>
    <property type="evidence" value="ECO:0007669"/>
    <property type="project" value="UniProtKB-ARBA"/>
</dbReference>
<evidence type="ECO:0000256" key="1">
    <source>
        <dbReference type="ARBA" id="ARBA00010211"/>
    </source>
</evidence>
<dbReference type="Pfam" id="PF01557">
    <property type="entry name" value="FAA_hydrolase"/>
    <property type="match status" value="1"/>
</dbReference>
<dbReference type="GO" id="GO:0046872">
    <property type="term" value="F:metal ion binding"/>
    <property type="evidence" value="ECO:0007669"/>
    <property type="project" value="UniProtKB-KW"/>
</dbReference>
<dbReference type="InterPro" id="IPR036663">
    <property type="entry name" value="Fumarylacetoacetase_C_sf"/>
</dbReference>
<evidence type="ECO:0000313" key="5">
    <source>
        <dbReference type="Proteomes" id="UP000318065"/>
    </source>
</evidence>
<organism evidence="4 5">
    <name type="scientific">Rubrobacter xylanophilus</name>
    <dbReference type="NCBI Taxonomy" id="49319"/>
    <lineage>
        <taxon>Bacteria</taxon>
        <taxon>Bacillati</taxon>
        <taxon>Actinomycetota</taxon>
        <taxon>Rubrobacteria</taxon>
        <taxon>Rubrobacterales</taxon>
        <taxon>Rubrobacteraceae</taxon>
        <taxon>Rubrobacter</taxon>
    </lineage>
</organism>
<feature type="domain" description="Fumarylacetoacetase-like C-terminal" evidence="3">
    <location>
        <begin position="98"/>
        <end position="270"/>
    </location>
</feature>
<dbReference type="PANTHER" id="PTHR42796:SF7">
    <property type="entry name" value="2-DEHYDRO-3-DEOXY-D-ARABINONATE DEHYDRATASE"/>
    <property type="match status" value="1"/>
</dbReference>